<evidence type="ECO:0000256" key="1">
    <source>
        <dbReference type="SAM" id="MobiDB-lite"/>
    </source>
</evidence>
<dbReference type="GeneID" id="27904269"/>
<dbReference type="OMA" id="WTAFIDR"/>
<feature type="compositionally biased region" description="Low complexity" evidence="1">
    <location>
        <begin position="90"/>
        <end position="101"/>
    </location>
</feature>
<evidence type="ECO:0000313" key="2">
    <source>
        <dbReference type="EMBL" id="EMF09092.1"/>
    </source>
</evidence>
<dbReference type="OrthoDB" id="3945206at2759"/>
<name>M3CYD7_SPHMS</name>
<feature type="compositionally biased region" description="Low complexity" evidence="1">
    <location>
        <begin position="499"/>
        <end position="522"/>
    </location>
</feature>
<dbReference type="STRING" id="692275.M3CYD7"/>
<reference evidence="2 3" key="1">
    <citation type="journal article" date="2012" name="PLoS Pathog.">
        <title>Diverse lifestyles and strategies of plant pathogenesis encoded in the genomes of eighteen Dothideomycetes fungi.</title>
        <authorList>
            <person name="Ohm R.A."/>
            <person name="Feau N."/>
            <person name="Henrissat B."/>
            <person name="Schoch C.L."/>
            <person name="Horwitz B.A."/>
            <person name="Barry K.W."/>
            <person name="Condon B.J."/>
            <person name="Copeland A.C."/>
            <person name="Dhillon B."/>
            <person name="Glaser F."/>
            <person name="Hesse C.N."/>
            <person name="Kosti I."/>
            <person name="LaButti K."/>
            <person name="Lindquist E.A."/>
            <person name="Lucas S."/>
            <person name="Salamov A.A."/>
            <person name="Bradshaw R.E."/>
            <person name="Ciuffetti L."/>
            <person name="Hamelin R.C."/>
            <person name="Kema G.H.J."/>
            <person name="Lawrence C."/>
            <person name="Scott J.A."/>
            <person name="Spatafora J.W."/>
            <person name="Turgeon B.G."/>
            <person name="de Wit P.J.G.M."/>
            <person name="Zhong S."/>
            <person name="Goodwin S.B."/>
            <person name="Grigoriev I.V."/>
        </authorList>
    </citation>
    <scope>NUCLEOTIDE SEQUENCE [LARGE SCALE GENOMIC DNA]</scope>
    <source>
        <strain evidence="2 3">SO2202</strain>
    </source>
</reference>
<dbReference type="AlphaFoldDB" id="M3CYD7"/>
<dbReference type="Proteomes" id="UP000016931">
    <property type="component" value="Unassembled WGS sequence"/>
</dbReference>
<dbReference type="eggNOG" id="ENOG502SUGA">
    <property type="taxonomic scope" value="Eukaryota"/>
</dbReference>
<feature type="region of interest" description="Disordered" evidence="1">
    <location>
        <begin position="81"/>
        <end position="104"/>
    </location>
</feature>
<feature type="region of interest" description="Disordered" evidence="1">
    <location>
        <begin position="596"/>
        <end position="635"/>
    </location>
</feature>
<feature type="compositionally biased region" description="Basic residues" evidence="1">
    <location>
        <begin position="618"/>
        <end position="635"/>
    </location>
</feature>
<feature type="region of interest" description="Disordered" evidence="1">
    <location>
        <begin position="453"/>
        <end position="579"/>
    </location>
</feature>
<sequence>MMVDQDRTVEARMPLAREVELYTEEELDRHLEENGLTVMVQDPKNITPEFIQRLRDKKERSRESCTLDLDQVNALLQSVPTTTPDLFRNSPSPASTPSSLPQEEVDAECLRVETESYHILVNDGAHPPYPFHLLESFLWNPEQYLEHEEYGDIVYYWRVYESDKSERTCICAGHLSKWRVFRNVQKIIRERGVQSEPVLWAAASYTGGLETYVDHYGSIDGQWDFKKYAERLTRRLSKYGFTRQFQLERNLDRQDKLTTWIEYLGYEYRFYDYAATFVKRSQRRHDRGWKKLVDSNLLRPEETYDVICDVNTSFQHANEEERAEKAVQSATAAVSSTESIIARSDGSTTKLRQRLSAEQATLDAARGSLESIKTRNEAITEFLSPMREYFYQKDEARRHSALLRWIVRQIPTIELELNSPDNAENDPDRIQRLPETIEGQHSQEYLGTHAVGDKQSDSVQGAPSISSSLIPQSHKRRRSSFNNEPVSKRHKASPEEIVASSSAPNASPSVTARPATETRTTPGLETSKAPSGDSSRPLKPLRRSARIAQLATETKTTPGLGVSKIPSGDSSRPLKPLRRSARIAEIARKKAMSIETRIAPVEPRRSGKSTSVSVPRGSGRRRGRRRGAVGRVIRS</sequence>
<dbReference type="HOGENOM" id="CLU_022835_1_0_1"/>
<dbReference type="RefSeq" id="XP_016757213.1">
    <property type="nucleotide sequence ID" value="XM_016907132.1"/>
</dbReference>
<organism evidence="2 3">
    <name type="scientific">Sphaerulina musiva (strain SO2202)</name>
    <name type="common">Poplar stem canker fungus</name>
    <name type="synonym">Septoria musiva</name>
    <dbReference type="NCBI Taxonomy" id="692275"/>
    <lineage>
        <taxon>Eukaryota</taxon>
        <taxon>Fungi</taxon>
        <taxon>Dikarya</taxon>
        <taxon>Ascomycota</taxon>
        <taxon>Pezizomycotina</taxon>
        <taxon>Dothideomycetes</taxon>
        <taxon>Dothideomycetidae</taxon>
        <taxon>Mycosphaerellales</taxon>
        <taxon>Mycosphaerellaceae</taxon>
        <taxon>Sphaerulina</taxon>
    </lineage>
</organism>
<proteinExistence type="predicted"/>
<dbReference type="EMBL" id="KB456270">
    <property type="protein sequence ID" value="EMF09092.1"/>
    <property type="molecule type" value="Genomic_DNA"/>
</dbReference>
<protein>
    <submittedName>
        <fullName evidence="2">Uncharacterized protein</fullName>
    </submittedName>
</protein>
<gene>
    <name evidence="2" type="ORF">SEPMUDRAFT_151928</name>
</gene>
<feature type="compositionally biased region" description="Polar residues" evidence="1">
    <location>
        <begin position="457"/>
        <end position="471"/>
    </location>
</feature>
<accession>M3CYD7</accession>
<evidence type="ECO:0000313" key="3">
    <source>
        <dbReference type="Proteomes" id="UP000016931"/>
    </source>
</evidence>
<keyword evidence="3" id="KW-1185">Reference proteome</keyword>